<protein>
    <recommendedName>
        <fullName evidence="4">Glycosyltransferase</fullName>
        <ecNumber evidence="4">2.4.1.-</ecNumber>
    </recommendedName>
</protein>
<evidence type="ECO:0000313" key="6">
    <source>
        <dbReference type="Proteomes" id="UP000007015"/>
    </source>
</evidence>
<keyword evidence="6" id="KW-1185">Reference proteome</keyword>
<evidence type="ECO:0000256" key="4">
    <source>
        <dbReference type="RuleBase" id="RU362057"/>
    </source>
</evidence>
<dbReference type="PANTHER" id="PTHR48048:SF92">
    <property type="entry name" value="OS01G0869400 PROTEIN"/>
    <property type="match status" value="1"/>
</dbReference>
<dbReference type="InterPro" id="IPR035595">
    <property type="entry name" value="UDP_glycos_trans_CS"/>
</dbReference>
<dbReference type="AlphaFoldDB" id="A2WXD5"/>
<organism evidence="5 6">
    <name type="scientific">Oryza sativa subsp. indica</name>
    <name type="common">Rice</name>
    <dbReference type="NCBI Taxonomy" id="39946"/>
    <lineage>
        <taxon>Eukaryota</taxon>
        <taxon>Viridiplantae</taxon>
        <taxon>Streptophyta</taxon>
        <taxon>Embryophyta</taxon>
        <taxon>Tracheophyta</taxon>
        <taxon>Spermatophyta</taxon>
        <taxon>Magnoliopsida</taxon>
        <taxon>Liliopsida</taxon>
        <taxon>Poales</taxon>
        <taxon>Poaceae</taxon>
        <taxon>BOP clade</taxon>
        <taxon>Oryzoideae</taxon>
        <taxon>Oryzeae</taxon>
        <taxon>Oryzinae</taxon>
        <taxon>Oryza</taxon>
        <taxon>Oryza sativa</taxon>
    </lineage>
</organism>
<keyword evidence="3" id="KW-0328">Glycosyltransferase</keyword>
<dbReference type="SUPFAM" id="SSF53756">
    <property type="entry name" value="UDP-Glycosyltransferase/glycogen phosphorylase"/>
    <property type="match status" value="1"/>
</dbReference>
<reference evidence="5 6" key="1">
    <citation type="journal article" date="2005" name="PLoS Biol.">
        <title>The genomes of Oryza sativa: a history of duplications.</title>
        <authorList>
            <person name="Yu J."/>
            <person name="Wang J."/>
            <person name="Lin W."/>
            <person name="Li S."/>
            <person name="Li H."/>
            <person name="Zhou J."/>
            <person name="Ni P."/>
            <person name="Dong W."/>
            <person name="Hu S."/>
            <person name="Zeng C."/>
            <person name="Zhang J."/>
            <person name="Zhang Y."/>
            <person name="Li R."/>
            <person name="Xu Z."/>
            <person name="Li S."/>
            <person name="Li X."/>
            <person name="Zheng H."/>
            <person name="Cong L."/>
            <person name="Lin L."/>
            <person name="Yin J."/>
            <person name="Geng J."/>
            <person name="Li G."/>
            <person name="Shi J."/>
            <person name="Liu J."/>
            <person name="Lv H."/>
            <person name="Li J."/>
            <person name="Wang J."/>
            <person name="Deng Y."/>
            <person name="Ran L."/>
            <person name="Shi X."/>
            <person name="Wang X."/>
            <person name="Wu Q."/>
            <person name="Li C."/>
            <person name="Ren X."/>
            <person name="Wang J."/>
            <person name="Wang X."/>
            <person name="Li D."/>
            <person name="Liu D."/>
            <person name="Zhang X."/>
            <person name="Ji Z."/>
            <person name="Zhao W."/>
            <person name="Sun Y."/>
            <person name="Zhang Z."/>
            <person name="Bao J."/>
            <person name="Han Y."/>
            <person name="Dong L."/>
            <person name="Ji J."/>
            <person name="Chen P."/>
            <person name="Wu S."/>
            <person name="Liu J."/>
            <person name="Xiao Y."/>
            <person name="Bu D."/>
            <person name="Tan J."/>
            <person name="Yang L."/>
            <person name="Ye C."/>
            <person name="Zhang J."/>
            <person name="Xu J."/>
            <person name="Zhou Y."/>
            <person name="Yu Y."/>
            <person name="Zhang B."/>
            <person name="Zhuang S."/>
            <person name="Wei H."/>
            <person name="Liu B."/>
            <person name="Lei M."/>
            <person name="Yu H."/>
            <person name="Li Y."/>
            <person name="Xu H."/>
            <person name="Wei S."/>
            <person name="He X."/>
            <person name="Fang L."/>
            <person name="Zhang Z."/>
            <person name="Zhang Y."/>
            <person name="Huang X."/>
            <person name="Su Z."/>
            <person name="Tong W."/>
            <person name="Li J."/>
            <person name="Tong Z."/>
            <person name="Li S."/>
            <person name="Ye J."/>
            <person name="Wang L."/>
            <person name="Fang L."/>
            <person name="Lei T."/>
            <person name="Chen C."/>
            <person name="Chen H."/>
            <person name="Xu Z."/>
            <person name="Li H."/>
            <person name="Huang H."/>
            <person name="Zhang F."/>
            <person name="Xu H."/>
            <person name="Li N."/>
            <person name="Zhao C."/>
            <person name="Li S."/>
            <person name="Dong L."/>
            <person name="Huang Y."/>
            <person name="Li L."/>
            <person name="Xi Y."/>
            <person name="Qi Q."/>
            <person name="Li W."/>
            <person name="Zhang B."/>
            <person name="Hu W."/>
            <person name="Zhang Y."/>
            <person name="Tian X."/>
            <person name="Jiao Y."/>
            <person name="Liang X."/>
            <person name="Jin J."/>
            <person name="Gao L."/>
            <person name="Zheng W."/>
            <person name="Hao B."/>
            <person name="Liu S."/>
            <person name="Wang W."/>
            <person name="Yuan L."/>
            <person name="Cao M."/>
            <person name="McDermott J."/>
            <person name="Samudrala R."/>
            <person name="Wang J."/>
            <person name="Wong G.K."/>
            <person name="Yang H."/>
        </authorList>
    </citation>
    <scope>NUCLEOTIDE SEQUENCE [LARGE SCALE GENOMIC DNA]</scope>
    <source>
        <strain evidence="6">cv. 93-11</strain>
    </source>
</reference>
<evidence type="ECO:0000256" key="2">
    <source>
        <dbReference type="ARBA" id="ARBA00022679"/>
    </source>
</evidence>
<dbReference type="Gene3D" id="3.40.50.2000">
    <property type="entry name" value="Glycogen Phosphorylase B"/>
    <property type="match status" value="2"/>
</dbReference>
<dbReference type="CDD" id="cd03784">
    <property type="entry name" value="GT1_Gtf-like"/>
    <property type="match status" value="1"/>
</dbReference>
<dbReference type="FunFam" id="3.40.50.2000:FF:000020">
    <property type="entry name" value="Glycosyltransferase"/>
    <property type="match status" value="1"/>
</dbReference>
<accession>A2WXD5</accession>
<name>A2WXD5_ORYSI</name>
<dbReference type="HOGENOM" id="CLU_001724_3_2_1"/>
<comment type="similarity">
    <text evidence="1 3">Belongs to the UDP-glycosyltransferase family.</text>
</comment>
<evidence type="ECO:0000313" key="5">
    <source>
        <dbReference type="EMBL" id="EAY76631.1"/>
    </source>
</evidence>
<sequence>MTSVSLALFLRSTSTTFFSHPVLSKQELGQSGHCPALRLPLTRDRTIEGKACCHGQDIVLYPGLYVSHFVPMMQLADALLEHGYAVAVALIHVTMDEDATFAAAVARVAAAAKPSVTFHKLPRIHDPPAITTIVGYLEMVRRYNERLREFLRFGVRGRSGGIAAVVVDAPSIEALDVARELGIPAYSFFASTASALALFLHLPWFRARAASFEELGDAPLIVPGVPPMPASHLMPELLEDPESETYRATVSMLRATLDADGILVNTFASLEPRAVGALGDPLFLPATGGGEPRRRVPSVYCVGPLVVGHDDDDERKENTRHECLAWLDEQPDRSVVFLCFGGTGAVTHSAEQMREIAAWLENSGHRFMWVVRAPRGGGDDLDALLPDGFLERTRTSGRGLVVERWAPQADVLRHRSTGAFVTHCGWNSASEGITARVPMLCWPLYAEQRMNKVFMVEEMGVGVEVAGWHWQRGELVMAEEIEGKIRLVMESEEGERLRSSVAAHGEAAAVAWWKDGGAGAGSSRAALRRFLDVGGRELRSVET</sequence>
<dbReference type="PANTHER" id="PTHR48048">
    <property type="entry name" value="GLYCOSYLTRANSFERASE"/>
    <property type="match status" value="1"/>
</dbReference>
<dbReference type="Gramene" id="BGIOSGA000422-TA">
    <property type="protein sequence ID" value="BGIOSGA000422-PA"/>
    <property type="gene ID" value="BGIOSGA000422"/>
</dbReference>
<evidence type="ECO:0000256" key="3">
    <source>
        <dbReference type="RuleBase" id="RU003718"/>
    </source>
</evidence>
<dbReference type="PROSITE" id="PS00375">
    <property type="entry name" value="UDPGT"/>
    <property type="match status" value="1"/>
</dbReference>
<gene>
    <name evidence="5" type="ORF">OsI_04584</name>
</gene>
<dbReference type="Pfam" id="PF00201">
    <property type="entry name" value="UDPGT"/>
    <property type="match status" value="1"/>
</dbReference>
<dbReference type="InterPro" id="IPR050481">
    <property type="entry name" value="UDP-glycosyltransf_plant"/>
</dbReference>
<dbReference type="GO" id="GO:0035251">
    <property type="term" value="F:UDP-glucosyltransferase activity"/>
    <property type="evidence" value="ECO:0007669"/>
    <property type="project" value="InterPro"/>
</dbReference>
<dbReference type="InterPro" id="IPR002213">
    <property type="entry name" value="UDP_glucos_trans"/>
</dbReference>
<proteinExistence type="inferred from homology"/>
<dbReference type="EC" id="2.4.1.-" evidence="4"/>
<evidence type="ECO:0000256" key="1">
    <source>
        <dbReference type="ARBA" id="ARBA00009995"/>
    </source>
</evidence>
<dbReference type="OMA" id="TREEHEC"/>
<keyword evidence="2 3" id="KW-0808">Transferase</keyword>
<dbReference type="EMBL" id="CM000126">
    <property type="protein sequence ID" value="EAY76631.1"/>
    <property type="molecule type" value="Genomic_DNA"/>
</dbReference>
<dbReference type="Proteomes" id="UP000007015">
    <property type="component" value="Chromosome 1"/>
</dbReference>